<comment type="caution">
    <text evidence="1">The sequence shown here is derived from an EMBL/GenBank/DDBJ whole genome shotgun (WGS) entry which is preliminary data.</text>
</comment>
<organism evidence="1 2">
    <name type="scientific">Kutzneria chonburiensis</name>
    <dbReference type="NCBI Taxonomy" id="1483604"/>
    <lineage>
        <taxon>Bacteria</taxon>
        <taxon>Bacillati</taxon>
        <taxon>Actinomycetota</taxon>
        <taxon>Actinomycetes</taxon>
        <taxon>Pseudonocardiales</taxon>
        <taxon>Pseudonocardiaceae</taxon>
        <taxon>Kutzneria</taxon>
    </lineage>
</organism>
<dbReference type="Proteomes" id="UP001589810">
    <property type="component" value="Unassembled WGS sequence"/>
</dbReference>
<dbReference type="InterPro" id="IPR037219">
    <property type="entry name" value="Peptidase_M41-like"/>
</dbReference>
<protein>
    <recommendedName>
        <fullName evidence="3">Peptidase M41 domain-containing protein</fullName>
    </recommendedName>
</protein>
<proteinExistence type="predicted"/>
<evidence type="ECO:0000313" key="1">
    <source>
        <dbReference type="EMBL" id="MFC0540664.1"/>
    </source>
</evidence>
<name>A0ABV6MK47_9PSEU</name>
<gene>
    <name evidence="1" type="ORF">ACFFH7_04175</name>
</gene>
<dbReference type="RefSeq" id="WP_273939478.1">
    <property type="nucleotide sequence ID" value="NZ_CP097263.1"/>
</dbReference>
<accession>A0ABV6MK47</accession>
<evidence type="ECO:0008006" key="3">
    <source>
        <dbReference type="Google" id="ProtNLM"/>
    </source>
</evidence>
<reference evidence="1 2" key="1">
    <citation type="submission" date="2024-09" db="EMBL/GenBank/DDBJ databases">
        <authorList>
            <person name="Sun Q."/>
            <person name="Mori K."/>
        </authorList>
    </citation>
    <scope>NUCLEOTIDE SEQUENCE [LARGE SCALE GENOMIC DNA]</scope>
    <source>
        <strain evidence="1 2">TBRC 1432</strain>
    </source>
</reference>
<dbReference type="EMBL" id="JBHLUD010000001">
    <property type="protein sequence ID" value="MFC0540664.1"/>
    <property type="molecule type" value="Genomic_DNA"/>
</dbReference>
<dbReference type="SUPFAM" id="SSF140990">
    <property type="entry name" value="FtsH protease domain-like"/>
    <property type="match status" value="1"/>
</dbReference>
<sequence length="150" mass="16803">MSRQRAEVEDVRPIVAAHEVGHLIAFQLADMTITEVRLVGSRIRAEGYVQIEDADQPHDAAQAHAVLVGVLAGVAAGHRWCDRHGLTHLVGEDVHDRAAWLDLRPKPLFRDVDRRQALADARRLVRQHWSRIERLAPVLAERGFLPPDAS</sequence>
<keyword evidence="2" id="KW-1185">Reference proteome</keyword>
<evidence type="ECO:0000313" key="2">
    <source>
        <dbReference type="Proteomes" id="UP001589810"/>
    </source>
</evidence>